<dbReference type="OrthoDB" id="9135240at2"/>
<dbReference type="EMBL" id="CP009574">
    <property type="protein sequence ID" value="AIT09542.1"/>
    <property type="molecule type" value="Genomic_DNA"/>
</dbReference>
<reference evidence="1 2" key="1">
    <citation type="submission" date="2014-10" db="EMBL/GenBank/DDBJ databases">
        <title>Whole genome sequence of Francisella endociliophora strain FSC1006, isolated from a laboratory culture of the marine ciliate Euplotes raikovi.</title>
        <authorList>
            <person name="Granberg M."/>
            <person name="Backman S."/>
            <person name="Lundmark E."/>
            <person name="Nilsson E."/>
            <person name="Karlsson E."/>
            <person name="Thelaus J."/>
            <person name="Ohrman C."/>
            <person name="Larkeryd A."/>
            <person name="Stenberg P."/>
        </authorList>
    </citation>
    <scope>NUCLEOTIDE SEQUENCE [LARGE SCALE GENOMIC DNA]</scope>
    <source>
        <strain evidence="1 2">FSC1006</strain>
    </source>
</reference>
<dbReference type="eggNOG" id="ENOG502Z9UY">
    <property type="taxonomic scope" value="Bacteria"/>
</dbReference>
<proteinExistence type="predicted"/>
<dbReference type="STRING" id="1547445.LO80_05905"/>
<dbReference type="Proteomes" id="UP000029672">
    <property type="component" value="Chromosome"/>
</dbReference>
<keyword evidence="2" id="KW-1185">Reference proteome</keyword>
<protein>
    <submittedName>
        <fullName evidence="1">Uncharacterized protein</fullName>
    </submittedName>
</protein>
<dbReference type="KEGG" id="frf:LO80_05905"/>
<evidence type="ECO:0000313" key="2">
    <source>
        <dbReference type="Proteomes" id="UP000029672"/>
    </source>
</evidence>
<dbReference type="RefSeq" id="WP_040009469.1">
    <property type="nucleotide sequence ID" value="NZ_CP009574.1"/>
</dbReference>
<organism evidence="1 2">
    <name type="scientific">Candidatus Francisella endociliophora</name>
    <dbReference type="NCBI Taxonomy" id="653937"/>
    <lineage>
        <taxon>Bacteria</taxon>
        <taxon>Pseudomonadati</taxon>
        <taxon>Pseudomonadota</taxon>
        <taxon>Gammaproteobacteria</taxon>
        <taxon>Thiotrichales</taxon>
        <taxon>Francisellaceae</taxon>
        <taxon>Francisella</taxon>
    </lineage>
</organism>
<name>A0A097EPP5_9GAMM</name>
<sequence>MFEASRRLRKLKRELIKELPFYPNNNETKKELEDTHSRNLLLYYLHWKSRLIPCRKRKIIYMPELTNDPRYKTLKLNIDQLFHKVRNAENINHCLSSKVYRNGYVSEAHKKAGKLSIWDDKDFVLNTMGYHHFHLSLDKVNNNISGRTNELLFAQVTRDSFKAIAIFDHSVFDNSKMSEERKRMYDIFTKYAEMFLKPGSIYIPSVIGGNGHPFHILQLSDEYSRYIYELDPQLDDRAFVNKLYRDCNLEVPNRYEFIWSFYGLDLNLLNKKDKKEFVIREGYI</sequence>
<dbReference type="HOGENOM" id="CLU_997288_0_0_6"/>
<gene>
    <name evidence="1" type="ORF">LO80_05905</name>
</gene>
<dbReference type="AlphaFoldDB" id="A0A097EPP5"/>
<evidence type="ECO:0000313" key="1">
    <source>
        <dbReference type="EMBL" id="AIT09542.1"/>
    </source>
</evidence>
<accession>A0A097EPP5</accession>